<sequence length="329" mass="34275">MAGGIPVAPQPPGPGLDKPPTGPAFPQPPAPGAPPGPQGPPAYQQFAPPPQFTPPPQFAAAPPYPQPPAFPQPPHYPGGGMGLPPQFLSPKGLGTAVVVLLSICIAAQVILFGASANLSGILSDVESGEYFTFQELEDAGDGYDGAFILSSLMILATGIVFICWFYRTRVNAELFAPGGQRLGRGWAIGGWFVPVVNLWFPKQIANDVWRSSVPWGRNPRLGLVTAWWVLWLIMSILSGAASVVAPDEIGAGDIDELQTETALMMLSGVVGVAAAIVALIYVRRQTAYQLEKYAQGPGPQPQPPGYGFPGGPVGPGGAPGGAPYPYPPA</sequence>
<feature type="region of interest" description="Disordered" evidence="1">
    <location>
        <begin position="293"/>
        <end position="329"/>
    </location>
</feature>
<feature type="transmembrane region" description="Helical" evidence="2">
    <location>
        <begin position="93"/>
        <end position="114"/>
    </location>
</feature>
<feature type="domain" description="DUF4328" evidence="3">
    <location>
        <begin position="146"/>
        <end position="286"/>
    </location>
</feature>
<organism evidence="4 5">
    <name type="scientific">Streptomyces boetiae</name>
    <dbReference type="NCBI Taxonomy" id="3075541"/>
    <lineage>
        <taxon>Bacteria</taxon>
        <taxon>Bacillati</taxon>
        <taxon>Actinomycetota</taxon>
        <taxon>Actinomycetes</taxon>
        <taxon>Kitasatosporales</taxon>
        <taxon>Streptomycetaceae</taxon>
        <taxon>Streptomyces</taxon>
    </lineage>
</organism>
<feature type="region of interest" description="Disordered" evidence="1">
    <location>
        <begin position="1"/>
        <end position="77"/>
    </location>
</feature>
<name>A0ABU2L2M6_9ACTN</name>
<evidence type="ECO:0000256" key="2">
    <source>
        <dbReference type="SAM" id="Phobius"/>
    </source>
</evidence>
<reference evidence="5" key="1">
    <citation type="submission" date="2023-07" db="EMBL/GenBank/DDBJ databases">
        <title>30 novel species of actinomycetes from the DSMZ collection.</title>
        <authorList>
            <person name="Nouioui I."/>
        </authorList>
    </citation>
    <scope>NUCLEOTIDE SEQUENCE [LARGE SCALE GENOMIC DNA]</scope>
    <source>
        <strain evidence="5">DSM 44917</strain>
    </source>
</reference>
<dbReference type="Proteomes" id="UP001183388">
    <property type="component" value="Unassembled WGS sequence"/>
</dbReference>
<evidence type="ECO:0000259" key="3">
    <source>
        <dbReference type="Pfam" id="PF14219"/>
    </source>
</evidence>
<evidence type="ECO:0000256" key="1">
    <source>
        <dbReference type="SAM" id="MobiDB-lite"/>
    </source>
</evidence>
<feature type="transmembrane region" description="Helical" evidence="2">
    <location>
        <begin position="261"/>
        <end position="282"/>
    </location>
</feature>
<keyword evidence="2" id="KW-0812">Transmembrane</keyword>
<dbReference type="EMBL" id="JAVREN010000002">
    <property type="protein sequence ID" value="MDT0305775.1"/>
    <property type="molecule type" value="Genomic_DNA"/>
</dbReference>
<feature type="compositionally biased region" description="Pro residues" evidence="1">
    <location>
        <begin position="20"/>
        <end position="40"/>
    </location>
</feature>
<feature type="transmembrane region" description="Helical" evidence="2">
    <location>
        <begin position="221"/>
        <end position="241"/>
    </location>
</feature>
<keyword evidence="5" id="KW-1185">Reference proteome</keyword>
<feature type="transmembrane region" description="Helical" evidence="2">
    <location>
        <begin position="146"/>
        <end position="166"/>
    </location>
</feature>
<keyword evidence="2" id="KW-1133">Transmembrane helix</keyword>
<evidence type="ECO:0000313" key="4">
    <source>
        <dbReference type="EMBL" id="MDT0305775.1"/>
    </source>
</evidence>
<gene>
    <name evidence="4" type="ORF">RM780_02200</name>
</gene>
<feature type="compositionally biased region" description="Gly residues" evidence="1">
    <location>
        <begin position="307"/>
        <end position="320"/>
    </location>
</feature>
<dbReference type="Pfam" id="PF14219">
    <property type="entry name" value="DUF4328"/>
    <property type="match status" value="1"/>
</dbReference>
<proteinExistence type="predicted"/>
<keyword evidence="2" id="KW-0472">Membrane</keyword>
<dbReference type="InterPro" id="IPR025565">
    <property type="entry name" value="DUF4328"/>
</dbReference>
<evidence type="ECO:0000313" key="5">
    <source>
        <dbReference type="Proteomes" id="UP001183388"/>
    </source>
</evidence>
<feature type="compositionally biased region" description="Pro residues" evidence="1">
    <location>
        <begin position="47"/>
        <end position="76"/>
    </location>
</feature>
<protein>
    <submittedName>
        <fullName evidence="4">DUF4328 domain-containing protein</fullName>
    </submittedName>
</protein>
<comment type="caution">
    <text evidence="4">The sequence shown here is derived from an EMBL/GenBank/DDBJ whole genome shotgun (WGS) entry which is preliminary data.</text>
</comment>
<accession>A0ABU2L2M6</accession>
<dbReference type="RefSeq" id="WP_311628680.1">
    <property type="nucleotide sequence ID" value="NZ_JAVREN010000002.1"/>
</dbReference>